<proteinExistence type="predicted"/>
<dbReference type="EMBL" id="BTRK01000004">
    <property type="protein sequence ID" value="GMR46592.1"/>
    <property type="molecule type" value="Genomic_DNA"/>
</dbReference>
<dbReference type="Proteomes" id="UP001328107">
    <property type="component" value="Unassembled WGS sequence"/>
</dbReference>
<feature type="transmembrane region" description="Helical" evidence="1">
    <location>
        <begin position="36"/>
        <end position="53"/>
    </location>
</feature>
<feature type="non-terminal residue" evidence="2">
    <location>
        <position position="1"/>
    </location>
</feature>
<evidence type="ECO:0000313" key="2">
    <source>
        <dbReference type="EMBL" id="GMR46592.1"/>
    </source>
</evidence>
<evidence type="ECO:0000313" key="3">
    <source>
        <dbReference type="Proteomes" id="UP001328107"/>
    </source>
</evidence>
<keyword evidence="3" id="KW-1185">Reference proteome</keyword>
<organism evidence="2 3">
    <name type="scientific">Pristionchus mayeri</name>
    <dbReference type="NCBI Taxonomy" id="1317129"/>
    <lineage>
        <taxon>Eukaryota</taxon>
        <taxon>Metazoa</taxon>
        <taxon>Ecdysozoa</taxon>
        <taxon>Nematoda</taxon>
        <taxon>Chromadorea</taxon>
        <taxon>Rhabditida</taxon>
        <taxon>Rhabditina</taxon>
        <taxon>Diplogasteromorpha</taxon>
        <taxon>Diplogasteroidea</taxon>
        <taxon>Neodiplogasteridae</taxon>
        <taxon>Pristionchus</taxon>
    </lineage>
</organism>
<gene>
    <name evidence="2" type="ORF">PMAYCL1PPCAC_16787</name>
</gene>
<feature type="transmembrane region" description="Helical" evidence="1">
    <location>
        <begin position="6"/>
        <end position="24"/>
    </location>
</feature>
<sequence length="117" mass="13301">TISITIALVVTILAASFVYYKLLFHPSFADNYTFKLITINGVTAIMNGVLYLITYQLTSYPFMFPFYSTIKRIGLVTSMSLLNLFFGCIALHSSLFIALNRLKAMLELRPKGVIRRY</sequence>
<evidence type="ECO:0008006" key="4">
    <source>
        <dbReference type="Google" id="ProtNLM"/>
    </source>
</evidence>
<reference evidence="3" key="1">
    <citation type="submission" date="2022-10" db="EMBL/GenBank/DDBJ databases">
        <title>Genome assembly of Pristionchus species.</title>
        <authorList>
            <person name="Yoshida K."/>
            <person name="Sommer R.J."/>
        </authorList>
    </citation>
    <scope>NUCLEOTIDE SEQUENCE [LARGE SCALE GENOMIC DNA]</scope>
    <source>
        <strain evidence="3">RS5460</strain>
    </source>
</reference>
<name>A0AAN5CLE7_9BILA</name>
<comment type="caution">
    <text evidence="2">The sequence shown here is derived from an EMBL/GenBank/DDBJ whole genome shotgun (WGS) entry which is preliminary data.</text>
</comment>
<dbReference type="AlphaFoldDB" id="A0AAN5CLE7"/>
<keyword evidence="1" id="KW-1133">Transmembrane helix</keyword>
<keyword evidence="1" id="KW-0472">Membrane</keyword>
<keyword evidence="1" id="KW-0812">Transmembrane</keyword>
<accession>A0AAN5CLE7</accession>
<feature type="transmembrane region" description="Helical" evidence="1">
    <location>
        <begin position="73"/>
        <end position="99"/>
    </location>
</feature>
<protein>
    <recommendedName>
        <fullName evidence="4">Serpentine receptor class gamma</fullName>
    </recommendedName>
</protein>
<feature type="non-terminal residue" evidence="2">
    <location>
        <position position="117"/>
    </location>
</feature>
<evidence type="ECO:0000256" key="1">
    <source>
        <dbReference type="SAM" id="Phobius"/>
    </source>
</evidence>